<keyword evidence="3" id="KW-0597">Phosphoprotein</keyword>
<dbReference type="SUPFAM" id="SSF55874">
    <property type="entry name" value="ATPase domain of HSP90 chaperone/DNA topoisomerase II/histidine kinase"/>
    <property type="match status" value="1"/>
</dbReference>
<dbReference type="GO" id="GO:0000155">
    <property type="term" value="F:phosphorelay sensor kinase activity"/>
    <property type="evidence" value="ECO:0007669"/>
    <property type="project" value="InterPro"/>
</dbReference>
<evidence type="ECO:0000256" key="4">
    <source>
        <dbReference type="ARBA" id="ARBA00022777"/>
    </source>
</evidence>
<keyword evidence="4 7" id="KW-0808">Transferase</keyword>
<dbReference type="PATRIC" id="fig|179408.3.peg.4"/>
<dbReference type="PANTHER" id="PTHR43065">
    <property type="entry name" value="SENSOR HISTIDINE KINASE"/>
    <property type="match status" value="1"/>
</dbReference>
<evidence type="ECO:0000256" key="1">
    <source>
        <dbReference type="ARBA" id="ARBA00000085"/>
    </source>
</evidence>
<dbReference type="eggNOG" id="COG4191">
    <property type="taxonomic scope" value="Bacteria"/>
</dbReference>
<dbReference type="PROSITE" id="PS50109">
    <property type="entry name" value="HIS_KIN"/>
    <property type="match status" value="1"/>
</dbReference>
<dbReference type="CDD" id="cd00082">
    <property type="entry name" value="HisKA"/>
    <property type="match status" value="1"/>
</dbReference>
<evidence type="ECO:0000256" key="3">
    <source>
        <dbReference type="ARBA" id="ARBA00022553"/>
    </source>
</evidence>
<sequence length="486" mass="54557">MLNTSCVERPAQAMSQASIGELCLDSTLQQLSLYDFQVEATDWGMRISQMLEANPLLPGVIVTHQGEFAGMISRRRFLEFISRPFGRELFLKRPVRALYRFAETESLIFPSNTLIVDAARKSLLRSKELLYEPIVVQVSPQTYSLLDVHELLVAQSNIHELATKLLRQQTQSQLIQTEKLASLGQMVAGVAHEIRNPVTCISGNLGFLSNYSKDIMELLSAYEHIVSDSEKIDQLKKHIEFDFLQDDWVEILKSMKVSSQRLTELVTSLHTFSHMDETHLKQANIHECIDSTLLIMKNRLKYGFKVVKNYGDLPLVKCYSGQLSQVFMNIISNAIDALEEVKAEKDFMPAITIETEVIDSSDGDCVNSELIQNYVRGDGVPPRKLRQNAKQLSSASQKGDFCPEAAEKNQNNAWIAIRIADNGPGIPPEIQRRIFETFFTTKPAGKGTGLGLAITYQIVTEKHKGKLNLHSTPGTGTEFEILLPLI</sequence>
<protein>
    <recommendedName>
        <fullName evidence="2">histidine kinase</fullName>
        <ecNumber evidence="2">2.7.13.3</ecNumber>
    </recommendedName>
</protein>
<dbReference type="SMART" id="SM00387">
    <property type="entry name" value="HATPase_c"/>
    <property type="match status" value="1"/>
</dbReference>
<proteinExistence type="predicted"/>
<gene>
    <name evidence="7" type="ORF">Osc7112_0003</name>
</gene>
<evidence type="ECO:0000313" key="7">
    <source>
        <dbReference type="EMBL" id="AFZ04651.1"/>
    </source>
</evidence>
<dbReference type="SUPFAM" id="SSF47384">
    <property type="entry name" value="Homodimeric domain of signal transducing histidine kinase"/>
    <property type="match status" value="1"/>
</dbReference>
<dbReference type="InterPro" id="IPR003594">
    <property type="entry name" value="HATPase_dom"/>
</dbReference>
<dbReference type="PRINTS" id="PR00344">
    <property type="entry name" value="BCTRLSENSOR"/>
</dbReference>
<evidence type="ECO:0000256" key="5">
    <source>
        <dbReference type="ARBA" id="ARBA00023012"/>
    </source>
</evidence>
<dbReference type="InterPro" id="IPR003661">
    <property type="entry name" value="HisK_dim/P_dom"/>
</dbReference>
<dbReference type="Pfam" id="PF00512">
    <property type="entry name" value="HisKA"/>
    <property type="match status" value="1"/>
</dbReference>
<keyword evidence="5" id="KW-0902">Two-component regulatory system</keyword>
<dbReference type="InterPro" id="IPR036890">
    <property type="entry name" value="HATPase_C_sf"/>
</dbReference>
<accession>K9V9Y7</accession>
<reference evidence="7 8" key="1">
    <citation type="submission" date="2012-05" db="EMBL/GenBank/DDBJ databases">
        <title>Finished chromosome of genome of Oscillatoria sp. PCC 7112.</title>
        <authorList>
            <consortium name="US DOE Joint Genome Institute"/>
            <person name="Gugger M."/>
            <person name="Coursin T."/>
            <person name="Rippka R."/>
            <person name="Tandeau De Marsac N."/>
            <person name="Huntemann M."/>
            <person name="Wei C.-L."/>
            <person name="Han J."/>
            <person name="Detter J.C."/>
            <person name="Han C."/>
            <person name="Tapia R."/>
            <person name="Davenport K."/>
            <person name="Daligault H."/>
            <person name="Erkkila T."/>
            <person name="Gu W."/>
            <person name="Munk A.C.C."/>
            <person name="Teshima H."/>
            <person name="Xu Y."/>
            <person name="Chain P."/>
            <person name="Chen A."/>
            <person name="Krypides N."/>
            <person name="Mavromatis K."/>
            <person name="Markowitz V."/>
            <person name="Szeto E."/>
            <person name="Ivanova N."/>
            <person name="Mikhailova N."/>
            <person name="Ovchinnikova G."/>
            <person name="Pagani I."/>
            <person name="Pati A."/>
            <person name="Goodwin L."/>
            <person name="Peters L."/>
            <person name="Pitluck S."/>
            <person name="Woyke T."/>
            <person name="Kerfeld C."/>
        </authorList>
    </citation>
    <scope>NUCLEOTIDE SEQUENCE [LARGE SCALE GENOMIC DNA]</scope>
    <source>
        <strain evidence="7 8">PCC 7112</strain>
    </source>
</reference>
<dbReference type="EC" id="2.7.13.3" evidence="2"/>
<dbReference type="KEGG" id="oni:Osc7112_0003"/>
<keyword evidence="8" id="KW-1185">Reference proteome</keyword>
<keyword evidence="4 7" id="KW-0418">Kinase</keyword>
<dbReference type="EMBL" id="CP003614">
    <property type="protein sequence ID" value="AFZ04651.1"/>
    <property type="molecule type" value="Genomic_DNA"/>
</dbReference>
<organism evidence="7 8">
    <name type="scientific">Phormidium nigroviride PCC 7112</name>
    <dbReference type="NCBI Taxonomy" id="179408"/>
    <lineage>
        <taxon>Bacteria</taxon>
        <taxon>Bacillati</taxon>
        <taxon>Cyanobacteriota</taxon>
        <taxon>Cyanophyceae</taxon>
        <taxon>Oscillatoriophycideae</taxon>
        <taxon>Oscillatoriales</taxon>
        <taxon>Oscillatoriaceae</taxon>
        <taxon>Phormidium</taxon>
    </lineage>
</organism>
<evidence type="ECO:0000259" key="6">
    <source>
        <dbReference type="PROSITE" id="PS50109"/>
    </source>
</evidence>
<dbReference type="InterPro" id="IPR036097">
    <property type="entry name" value="HisK_dim/P_sf"/>
</dbReference>
<dbReference type="PANTHER" id="PTHR43065:SF48">
    <property type="entry name" value="HISTIDINE KINASE"/>
    <property type="match status" value="1"/>
</dbReference>
<dbReference type="HOGENOM" id="CLU_000445_114_39_3"/>
<dbReference type="Gene3D" id="3.30.565.10">
    <property type="entry name" value="Histidine kinase-like ATPase, C-terminal domain"/>
    <property type="match status" value="1"/>
</dbReference>
<evidence type="ECO:0000313" key="8">
    <source>
        <dbReference type="Proteomes" id="UP000010478"/>
    </source>
</evidence>
<name>K9V9Y7_9CYAN</name>
<dbReference type="STRING" id="179408.Osc7112_0003"/>
<dbReference type="Gene3D" id="1.10.287.130">
    <property type="match status" value="1"/>
</dbReference>
<comment type="catalytic activity">
    <reaction evidence="1">
        <text>ATP + protein L-histidine = ADP + protein N-phospho-L-histidine.</text>
        <dbReference type="EC" id="2.7.13.3"/>
    </reaction>
</comment>
<dbReference type="AlphaFoldDB" id="K9V9Y7"/>
<dbReference type="Proteomes" id="UP000010478">
    <property type="component" value="Chromosome"/>
</dbReference>
<evidence type="ECO:0000256" key="2">
    <source>
        <dbReference type="ARBA" id="ARBA00012438"/>
    </source>
</evidence>
<dbReference type="RefSeq" id="WP_015173990.1">
    <property type="nucleotide sequence ID" value="NC_019729.1"/>
</dbReference>
<dbReference type="Pfam" id="PF02518">
    <property type="entry name" value="HATPase_c"/>
    <property type="match status" value="1"/>
</dbReference>
<dbReference type="InterPro" id="IPR004358">
    <property type="entry name" value="Sig_transdc_His_kin-like_C"/>
</dbReference>
<feature type="domain" description="Histidine kinase" evidence="6">
    <location>
        <begin position="189"/>
        <end position="486"/>
    </location>
</feature>
<dbReference type="SMART" id="SM00388">
    <property type="entry name" value="HisKA"/>
    <property type="match status" value="1"/>
</dbReference>
<dbReference type="InterPro" id="IPR005467">
    <property type="entry name" value="His_kinase_dom"/>
</dbReference>
<dbReference type="OrthoDB" id="438708at2"/>